<gene>
    <name evidence="2" type="ORF">FGO68_gene17372</name>
</gene>
<dbReference type="Gene3D" id="3.40.50.1820">
    <property type="entry name" value="alpha/beta hydrolase"/>
    <property type="match status" value="1"/>
</dbReference>
<dbReference type="PANTHER" id="PTHR12482">
    <property type="entry name" value="LIPASE ROG1-RELATED-RELATED"/>
    <property type="match status" value="1"/>
</dbReference>
<dbReference type="FunFam" id="3.40.50.1820:FF:000343">
    <property type="entry name" value="Uncharacterized protein"/>
    <property type="match status" value="1"/>
</dbReference>
<dbReference type="PANTHER" id="PTHR12482:SF5">
    <property type="entry name" value="DUF676 DOMAIN-CONTAINING PROTEIN"/>
    <property type="match status" value="1"/>
</dbReference>
<evidence type="ECO:0000313" key="3">
    <source>
        <dbReference type="Proteomes" id="UP000785679"/>
    </source>
</evidence>
<evidence type="ECO:0000313" key="2">
    <source>
        <dbReference type="EMBL" id="TNV73003.1"/>
    </source>
</evidence>
<dbReference type="SUPFAM" id="SSF53474">
    <property type="entry name" value="alpha/beta-Hydrolases"/>
    <property type="match status" value="1"/>
</dbReference>
<dbReference type="OrthoDB" id="273452at2759"/>
<dbReference type="Pfam" id="PF05057">
    <property type="entry name" value="DUF676"/>
    <property type="match status" value="1"/>
</dbReference>
<dbReference type="Proteomes" id="UP000785679">
    <property type="component" value="Unassembled WGS sequence"/>
</dbReference>
<reference evidence="2" key="1">
    <citation type="submission" date="2019-06" db="EMBL/GenBank/DDBJ databases">
        <authorList>
            <person name="Zheng W."/>
        </authorList>
    </citation>
    <scope>NUCLEOTIDE SEQUENCE</scope>
    <source>
        <strain evidence="2">QDHG01</strain>
    </source>
</reference>
<dbReference type="AlphaFoldDB" id="A0A8J8NDW0"/>
<protein>
    <recommendedName>
        <fullName evidence="1">DUF676 domain-containing protein</fullName>
    </recommendedName>
</protein>
<dbReference type="InterPro" id="IPR029058">
    <property type="entry name" value="AB_hydrolase_fold"/>
</dbReference>
<keyword evidence="3" id="KW-1185">Reference proteome</keyword>
<evidence type="ECO:0000259" key="1">
    <source>
        <dbReference type="Pfam" id="PF05057"/>
    </source>
</evidence>
<accession>A0A8J8NDW0</accession>
<feature type="domain" description="DUF676" evidence="1">
    <location>
        <begin position="8"/>
        <end position="191"/>
    </location>
</feature>
<dbReference type="InterPro" id="IPR044294">
    <property type="entry name" value="Lipase-like"/>
</dbReference>
<proteinExistence type="predicted"/>
<organism evidence="2 3">
    <name type="scientific">Halteria grandinella</name>
    <dbReference type="NCBI Taxonomy" id="5974"/>
    <lineage>
        <taxon>Eukaryota</taxon>
        <taxon>Sar</taxon>
        <taxon>Alveolata</taxon>
        <taxon>Ciliophora</taxon>
        <taxon>Intramacronucleata</taxon>
        <taxon>Spirotrichea</taxon>
        <taxon>Stichotrichia</taxon>
        <taxon>Sporadotrichida</taxon>
        <taxon>Halteriidae</taxon>
        <taxon>Halteria</taxon>
    </lineage>
</organism>
<dbReference type="InterPro" id="IPR007751">
    <property type="entry name" value="DUF676_lipase-like"/>
</dbReference>
<name>A0A8J8NDW0_HALGN</name>
<comment type="caution">
    <text evidence="2">The sequence shown here is derived from an EMBL/GenBank/DDBJ whole genome shotgun (WGS) entry which is preliminary data.</text>
</comment>
<dbReference type="EMBL" id="RRYP01020215">
    <property type="protein sequence ID" value="TNV73003.1"/>
    <property type="molecule type" value="Genomic_DNA"/>
</dbReference>
<sequence>MIEYNYRGVHLFVLCHGFQGNSCDMRLLKNNIALLFPEAMFLCSSANEEYTEGDIFEMGVRLSQEVNAYINQYCPGQTLGRISFITHSLGGLIVRAALPYLEEHSEKMYNLITLSSAHLGYMYNQSKIIDAGMWFLKTWRKSKCLQQLRMTDSNNLEECALYKLSEFKGLNWFKHIVLVSSYQDSYAPFESARIQICTKATSDANKGNIYIKMARNLLSNLPIDVLYRIDVDFRIAEKNLDSFIGRTAHIQFLECQNVMKMLIYRFKEFFC</sequence>